<sequence length="133" mass="14741">MTDQKGGLRHRLRRAGKAVVASLVSDGPAFPERVQHHLVAFEIDEGDAIEEVVAIRSHGSIYNFSNYVTQDKRTVSLPTERGERVIKSTRIVGVTVLDSWTGTPPAGTFDTYVDVFERHGWTERTAYPGANSE</sequence>
<name>A0ABU2FPK7_9EURY</name>
<proteinExistence type="predicted"/>
<protein>
    <submittedName>
        <fullName evidence="1">Uncharacterized protein</fullName>
    </submittedName>
</protein>
<gene>
    <name evidence="1" type="ORF">NDI86_11190</name>
</gene>
<accession>A0ABU2FPK7</accession>
<evidence type="ECO:0000313" key="1">
    <source>
        <dbReference type="EMBL" id="MDS0282690.1"/>
    </source>
</evidence>
<dbReference type="Proteomes" id="UP001268864">
    <property type="component" value="Unassembled WGS sequence"/>
</dbReference>
<comment type="caution">
    <text evidence="1">The sequence shown here is derived from an EMBL/GenBank/DDBJ whole genome shotgun (WGS) entry which is preliminary data.</text>
</comment>
<keyword evidence="2" id="KW-1185">Reference proteome</keyword>
<reference evidence="1 2" key="1">
    <citation type="submission" date="2022-06" db="EMBL/GenBank/DDBJ databases">
        <title>Halomicroarcula sp. a new haloarchaeum isolate from saline soil.</title>
        <authorList>
            <person name="Strakova D."/>
            <person name="Galisteo C."/>
            <person name="Sanchez-Porro C."/>
            <person name="Ventosa A."/>
        </authorList>
    </citation>
    <scope>NUCLEOTIDE SEQUENCE [LARGE SCALE GENOMIC DNA]</scope>
    <source>
        <strain evidence="1 2">S3CR25-11</strain>
    </source>
</reference>
<dbReference type="RefSeq" id="WP_310900519.1">
    <property type="nucleotide sequence ID" value="NZ_JAMQOS010000003.1"/>
</dbReference>
<organism evidence="1 2">
    <name type="scientific">Haloarcula onubensis</name>
    <dbReference type="NCBI Taxonomy" id="2950539"/>
    <lineage>
        <taxon>Archaea</taxon>
        <taxon>Methanobacteriati</taxon>
        <taxon>Methanobacteriota</taxon>
        <taxon>Stenosarchaea group</taxon>
        <taxon>Halobacteria</taxon>
        <taxon>Halobacteriales</taxon>
        <taxon>Haloarculaceae</taxon>
        <taxon>Haloarcula</taxon>
    </lineage>
</organism>
<dbReference type="EMBL" id="JAMQOS010000003">
    <property type="protein sequence ID" value="MDS0282690.1"/>
    <property type="molecule type" value="Genomic_DNA"/>
</dbReference>
<evidence type="ECO:0000313" key="2">
    <source>
        <dbReference type="Proteomes" id="UP001268864"/>
    </source>
</evidence>